<evidence type="ECO:0000313" key="1">
    <source>
        <dbReference type="EMBL" id="MEX1661302.1"/>
    </source>
</evidence>
<keyword evidence="2" id="KW-1185">Reference proteome</keyword>
<dbReference type="RefSeq" id="WP_295530703.1">
    <property type="nucleotide sequence ID" value="NZ_JBFRYC010000003.1"/>
</dbReference>
<accession>A0ABV3TJ57</accession>
<protein>
    <recommendedName>
        <fullName evidence="3">Bacterial bifunctional deaminase-reductase C-terminal domain-containing protein</fullName>
    </recommendedName>
</protein>
<dbReference type="Proteomes" id="UP001557465">
    <property type="component" value="Unassembled WGS sequence"/>
</dbReference>
<name>A0ABV3TJ57_9RHOB</name>
<comment type="caution">
    <text evidence="1">The sequence shown here is derived from an EMBL/GenBank/DDBJ whole genome shotgun (WGS) entry which is preliminary data.</text>
</comment>
<gene>
    <name evidence="1" type="ORF">AB4874_06510</name>
</gene>
<evidence type="ECO:0000313" key="2">
    <source>
        <dbReference type="Proteomes" id="UP001557465"/>
    </source>
</evidence>
<sequence length="66" mass="6934">MDRLGGITVLSGISERFAVGLTPRLVVGPGVLPDLRLADSELVILQFPFSCKAENAHGDADGGREV</sequence>
<dbReference type="EMBL" id="JBFRYC010000003">
    <property type="protein sequence ID" value="MEX1661302.1"/>
    <property type="molecule type" value="Genomic_DNA"/>
</dbReference>
<evidence type="ECO:0008006" key="3">
    <source>
        <dbReference type="Google" id="ProtNLM"/>
    </source>
</evidence>
<reference evidence="1 2" key="1">
    <citation type="journal article" date="2011" name="Int. J. Syst. Evol. Microbiol.">
        <title>Zhongshania antarctica gen. nov., sp. nov. and Zhongshania guokunii sp. nov., gammaproteobacteria respectively isolated from coastal attached (fast) ice and surface seawater of the Antarctic.</title>
        <authorList>
            <person name="Li H.J."/>
            <person name="Zhang X.Y."/>
            <person name="Chen C.X."/>
            <person name="Zhang Y.J."/>
            <person name="Gao Z.M."/>
            <person name="Yu Y."/>
            <person name="Chen X.L."/>
            <person name="Chen B."/>
            <person name="Zhang Y.Z."/>
        </authorList>
    </citation>
    <scope>NUCLEOTIDE SEQUENCE [LARGE SCALE GENOMIC DNA]</scope>
    <source>
        <strain evidence="1 2">15-R06ZXC-3</strain>
    </source>
</reference>
<proteinExistence type="predicted"/>
<organism evidence="1 2">
    <name type="scientific">Thioclava arctica</name>
    <dbReference type="NCBI Taxonomy" id="3238301"/>
    <lineage>
        <taxon>Bacteria</taxon>
        <taxon>Pseudomonadati</taxon>
        <taxon>Pseudomonadota</taxon>
        <taxon>Alphaproteobacteria</taxon>
        <taxon>Rhodobacterales</taxon>
        <taxon>Paracoccaceae</taxon>
        <taxon>Thioclava</taxon>
    </lineage>
</organism>